<dbReference type="GO" id="GO:0016787">
    <property type="term" value="F:hydrolase activity"/>
    <property type="evidence" value="ECO:0007669"/>
    <property type="project" value="UniProtKB-KW"/>
</dbReference>
<name>A0A1H4ANC3_9FLAO</name>
<dbReference type="SUPFAM" id="SSF50118">
    <property type="entry name" value="Cell growth inhibitor/plasmid maintenance toxic component"/>
    <property type="match status" value="1"/>
</dbReference>
<keyword evidence="1" id="KW-0255">Endonuclease</keyword>
<keyword evidence="1" id="KW-0378">Hydrolase</keyword>
<protein>
    <recommendedName>
        <fullName evidence="1">mRNA interferase</fullName>
        <ecNumber evidence="1">3.1.-.-</ecNumber>
    </recommendedName>
</protein>
<dbReference type="InterPro" id="IPR011067">
    <property type="entry name" value="Plasmid_toxin/cell-grow_inhib"/>
</dbReference>
<gene>
    <name evidence="2" type="ORF">SAMN05421540_10589</name>
</gene>
<dbReference type="STRING" id="908615.SAMN05421540_10589"/>
<keyword evidence="1" id="KW-0540">Nuclease</keyword>
<dbReference type="Proteomes" id="UP000198820">
    <property type="component" value="Unassembled WGS sequence"/>
</dbReference>
<evidence type="ECO:0000313" key="2">
    <source>
        <dbReference type="EMBL" id="SEA37212.1"/>
    </source>
</evidence>
<accession>A0A1H4ANC3</accession>
<evidence type="ECO:0000256" key="1">
    <source>
        <dbReference type="PIRNR" id="PIRNR033490"/>
    </source>
</evidence>
<comment type="similarity">
    <text evidence="1">Belongs to the PemK/MazF family.</text>
</comment>
<dbReference type="GO" id="GO:0006402">
    <property type="term" value="P:mRNA catabolic process"/>
    <property type="evidence" value="ECO:0007669"/>
    <property type="project" value="TreeGrafter"/>
</dbReference>
<reference evidence="2 3" key="1">
    <citation type="submission" date="2016-10" db="EMBL/GenBank/DDBJ databases">
        <authorList>
            <person name="de Groot N.N."/>
        </authorList>
    </citation>
    <scope>NUCLEOTIDE SEQUENCE [LARGE SCALE GENOMIC DNA]</scope>
    <source>
        <strain evidence="2 3">DSM 23581</strain>
    </source>
</reference>
<dbReference type="EC" id="3.1.-.-" evidence="1"/>
<comment type="function">
    <text evidence="1">Toxic component of a type II toxin-antitoxin (TA) system.</text>
</comment>
<dbReference type="Gene3D" id="2.30.30.110">
    <property type="match status" value="1"/>
</dbReference>
<dbReference type="PANTHER" id="PTHR33988">
    <property type="entry name" value="ENDORIBONUCLEASE MAZF-RELATED"/>
    <property type="match status" value="1"/>
</dbReference>
<dbReference type="EMBL" id="FNQF01000005">
    <property type="protein sequence ID" value="SEA37212.1"/>
    <property type="molecule type" value="Genomic_DNA"/>
</dbReference>
<dbReference type="GO" id="GO:0016075">
    <property type="term" value="P:rRNA catabolic process"/>
    <property type="evidence" value="ECO:0007669"/>
    <property type="project" value="TreeGrafter"/>
</dbReference>
<sequence>MKQGDIWNVYFDPIKGSEQGGNRPAVVISGNTLNKNLGVIVVCPLSTAIHNYEGNPVLIPTKENGLKLTSEILVFHIRSLSKERFKIKIGEVTKKELEKVKQTVLDILKY</sequence>
<evidence type="ECO:0000313" key="3">
    <source>
        <dbReference type="Proteomes" id="UP000198820"/>
    </source>
</evidence>
<keyword evidence="3" id="KW-1185">Reference proteome</keyword>
<dbReference type="GO" id="GO:0003677">
    <property type="term" value="F:DNA binding"/>
    <property type="evidence" value="ECO:0007669"/>
    <property type="project" value="InterPro"/>
</dbReference>
<dbReference type="Pfam" id="PF02452">
    <property type="entry name" value="PemK_toxin"/>
    <property type="match status" value="1"/>
</dbReference>
<dbReference type="GO" id="GO:0004521">
    <property type="term" value="F:RNA endonuclease activity"/>
    <property type="evidence" value="ECO:0007669"/>
    <property type="project" value="TreeGrafter"/>
</dbReference>
<dbReference type="RefSeq" id="WP_093243826.1">
    <property type="nucleotide sequence ID" value="NZ_FNQF01000005.1"/>
</dbReference>
<dbReference type="InterPro" id="IPR003477">
    <property type="entry name" value="PemK-like"/>
</dbReference>
<dbReference type="PIRSF" id="PIRSF033490">
    <property type="entry name" value="MazF"/>
    <property type="match status" value="1"/>
</dbReference>
<organism evidence="2 3">
    <name type="scientific">Psychroflexus halocasei</name>
    <dbReference type="NCBI Taxonomy" id="908615"/>
    <lineage>
        <taxon>Bacteria</taxon>
        <taxon>Pseudomonadati</taxon>
        <taxon>Bacteroidota</taxon>
        <taxon>Flavobacteriia</taxon>
        <taxon>Flavobacteriales</taxon>
        <taxon>Flavobacteriaceae</taxon>
        <taxon>Psychroflexus</taxon>
    </lineage>
</organism>
<proteinExistence type="inferred from homology"/>
<dbReference type="AlphaFoldDB" id="A0A1H4ANC3"/>